<evidence type="ECO:0000256" key="10">
    <source>
        <dbReference type="ARBA" id="ARBA00023170"/>
    </source>
</evidence>
<dbReference type="PROSITE" id="PS50262">
    <property type="entry name" value="G_PROTEIN_RECEP_F1_2"/>
    <property type="match status" value="1"/>
</dbReference>
<reference evidence="15" key="1">
    <citation type="submission" date="2025-08" db="UniProtKB">
        <authorList>
            <consortium name="Ensembl"/>
        </authorList>
    </citation>
    <scope>IDENTIFICATION</scope>
</reference>
<evidence type="ECO:0000256" key="6">
    <source>
        <dbReference type="ARBA" id="ARBA00022725"/>
    </source>
</evidence>
<feature type="transmembrane region" description="Helical" evidence="13">
    <location>
        <begin position="101"/>
        <end position="123"/>
    </location>
</feature>
<reference evidence="15" key="2">
    <citation type="submission" date="2025-09" db="UniProtKB">
        <authorList>
            <consortium name="Ensembl"/>
        </authorList>
    </citation>
    <scope>IDENTIFICATION</scope>
</reference>
<name>A0A8D2Q2Z8_VARKO</name>
<keyword evidence="5 12" id="KW-0812">Transmembrane</keyword>
<feature type="transmembrane region" description="Helical" evidence="13">
    <location>
        <begin position="199"/>
        <end position="227"/>
    </location>
</feature>
<evidence type="ECO:0000256" key="8">
    <source>
        <dbReference type="ARBA" id="ARBA00023040"/>
    </source>
</evidence>
<organism evidence="15 16">
    <name type="scientific">Varanus komodoensis</name>
    <name type="common">Komodo dragon</name>
    <dbReference type="NCBI Taxonomy" id="61221"/>
    <lineage>
        <taxon>Eukaryota</taxon>
        <taxon>Metazoa</taxon>
        <taxon>Chordata</taxon>
        <taxon>Craniata</taxon>
        <taxon>Vertebrata</taxon>
        <taxon>Euteleostomi</taxon>
        <taxon>Lepidosauria</taxon>
        <taxon>Squamata</taxon>
        <taxon>Bifurcata</taxon>
        <taxon>Unidentata</taxon>
        <taxon>Episquamata</taxon>
        <taxon>Toxicofera</taxon>
        <taxon>Anguimorpha</taxon>
        <taxon>Paleoanguimorpha</taxon>
        <taxon>Varanoidea</taxon>
        <taxon>Varanidae</taxon>
        <taxon>Varanus</taxon>
    </lineage>
</organism>
<dbReference type="Ensembl" id="ENSVKKT00000016732.1">
    <property type="protein sequence ID" value="ENSVKKP00000016336.1"/>
    <property type="gene ID" value="ENSVKKG00000011139.1"/>
</dbReference>
<dbReference type="GO" id="GO:0004930">
    <property type="term" value="F:G protein-coupled receptor activity"/>
    <property type="evidence" value="ECO:0007669"/>
    <property type="project" value="UniProtKB-KW"/>
</dbReference>
<evidence type="ECO:0000256" key="1">
    <source>
        <dbReference type="ARBA" id="ARBA00002936"/>
    </source>
</evidence>
<feature type="domain" description="G-protein coupled receptors family 1 profile" evidence="14">
    <location>
        <begin position="44"/>
        <end position="292"/>
    </location>
</feature>
<keyword evidence="9 13" id="KW-0472">Membrane</keyword>
<evidence type="ECO:0000313" key="15">
    <source>
        <dbReference type="Ensembl" id="ENSVKKP00000016336.1"/>
    </source>
</evidence>
<dbReference type="GO" id="GO:0004984">
    <property type="term" value="F:olfactory receptor activity"/>
    <property type="evidence" value="ECO:0007669"/>
    <property type="project" value="InterPro"/>
</dbReference>
<dbReference type="InterPro" id="IPR017452">
    <property type="entry name" value="GPCR_Rhodpsn_7TM"/>
</dbReference>
<dbReference type="PANTHER" id="PTHR26452">
    <property type="entry name" value="OLFACTORY RECEPTOR"/>
    <property type="match status" value="1"/>
</dbReference>
<evidence type="ECO:0000259" key="14">
    <source>
        <dbReference type="PROSITE" id="PS50262"/>
    </source>
</evidence>
<evidence type="ECO:0000256" key="11">
    <source>
        <dbReference type="ARBA" id="ARBA00023224"/>
    </source>
</evidence>
<evidence type="ECO:0000313" key="16">
    <source>
        <dbReference type="Proteomes" id="UP000694545"/>
    </source>
</evidence>
<evidence type="ECO:0000256" key="2">
    <source>
        <dbReference type="ARBA" id="ARBA00004651"/>
    </source>
</evidence>
<accession>A0A8D2Q2Z8</accession>
<keyword evidence="11 12" id="KW-0807">Transducer</keyword>
<feature type="transmembrane region" description="Helical" evidence="13">
    <location>
        <begin position="274"/>
        <end position="294"/>
    </location>
</feature>
<evidence type="ECO:0000256" key="5">
    <source>
        <dbReference type="ARBA" id="ARBA00022692"/>
    </source>
</evidence>
<dbReference type="InterPro" id="IPR050516">
    <property type="entry name" value="Olfactory_GPCR"/>
</dbReference>
<keyword evidence="6 13" id="KW-0552">Olfaction</keyword>
<feature type="transmembrane region" description="Helical" evidence="13">
    <location>
        <begin position="239"/>
        <end position="262"/>
    </location>
</feature>
<dbReference type="PRINTS" id="PR00237">
    <property type="entry name" value="GPCRRHODOPSN"/>
</dbReference>
<dbReference type="Gene3D" id="1.20.1070.10">
    <property type="entry name" value="Rhodopsin 7-helix transmembrane proteins"/>
    <property type="match status" value="1"/>
</dbReference>
<dbReference type="FunFam" id="1.20.1070.10:FF:000037">
    <property type="entry name" value="Olfactory receptor"/>
    <property type="match status" value="1"/>
</dbReference>
<evidence type="ECO:0000256" key="13">
    <source>
        <dbReference type="RuleBase" id="RU363047"/>
    </source>
</evidence>
<evidence type="ECO:0000256" key="7">
    <source>
        <dbReference type="ARBA" id="ARBA00022989"/>
    </source>
</evidence>
<dbReference type="InterPro" id="IPR000276">
    <property type="entry name" value="GPCR_Rhodpsn"/>
</dbReference>
<keyword evidence="4 13" id="KW-0716">Sensory transduction</keyword>
<keyword evidence="10 12" id="KW-0675">Receptor</keyword>
<comment type="subcellular location">
    <subcellularLocation>
        <location evidence="2 13">Cell membrane</location>
        <topology evidence="2 13">Multi-pass membrane protein</topology>
    </subcellularLocation>
</comment>
<feature type="transmembrane region" description="Helical" evidence="13">
    <location>
        <begin position="28"/>
        <end position="50"/>
    </location>
</feature>
<feature type="transmembrane region" description="Helical" evidence="13">
    <location>
        <begin position="143"/>
        <end position="161"/>
    </location>
</feature>
<evidence type="ECO:0000256" key="3">
    <source>
        <dbReference type="ARBA" id="ARBA00022475"/>
    </source>
</evidence>
<dbReference type="PROSITE" id="PS00237">
    <property type="entry name" value="G_PROTEIN_RECEP_F1_1"/>
    <property type="match status" value="1"/>
</dbReference>
<keyword evidence="8 12" id="KW-0297">G-protein coupled receptor</keyword>
<dbReference type="GO" id="GO:0005886">
    <property type="term" value="C:plasma membrane"/>
    <property type="evidence" value="ECO:0007669"/>
    <property type="project" value="UniProtKB-SubCell"/>
</dbReference>
<dbReference type="Pfam" id="PF13853">
    <property type="entry name" value="7tm_4"/>
    <property type="match status" value="1"/>
</dbReference>
<dbReference type="AlphaFoldDB" id="A0A8D2Q2Z8"/>
<keyword evidence="7 13" id="KW-1133">Transmembrane helix</keyword>
<keyword evidence="3 13" id="KW-1003">Cell membrane</keyword>
<dbReference type="PRINTS" id="PR00245">
    <property type="entry name" value="OLFACTORYR"/>
</dbReference>
<comment type="function">
    <text evidence="1">Odorant receptor.</text>
</comment>
<dbReference type="Proteomes" id="UP000694545">
    <property type="component" value="Unplaced"/>
</dbReference>
<gene>
    <name evidence="15" type="primary">LOC123020157</name>
</gene>
<proteinExistence type="inferred from homology"/>
<dbReference type="OMA" id="IMHFVMF"/>
<evidence type="ECO:0000256" key="9">
    <source>
        <dbReference type="ARBA" id="ARBA00023136"/>
    </source>
</evidence>
<protein>
    <recommendedName>
        <fullName evidence="13">Olfactory receptor</fullName>
    </recommendedName>
</protein>
<evidence type="ECO:0000256" key="4">
    <source>
        <dbReference type="ARBA" id="ARBA00022606"/>
    </source>
</evidence>
<dbReference type="SUPFAM" id="SSF81321">
    <property type="entry name" value="Family A G protein-coupled receptor-like"/>
    <property type="match status" value="1"/>
</dbReference>
<dbReference type="InterPro" id="IPR000725">
    <property type="entry name" value="Olfact_rcpt"/>
</dbReference>
<comment type="similarity">
    <text evidence="12">Belongs to the G-protein coupled receptor 1 family.</text>
</comment>
<dbReference type="CDD" id="cd15227">
    <property type="entry name" value="7tmA_OR14-like"/>
    <property type="match status" value="1"/>
</dbReference>
<sequence>MENKSTLAESKVTEFLLMGFSEVREKQILHFVVFLSIYLTTLTGNFLIILTVASDSQLHSPMYFFLVNLSLSDMCYISTTVPKSMAASLTNNRWISFSECVSQVFFIVTFAGAELSFLTVMAYDRYVAICHPLQYRLIMNWNACFQMAAASWIGSIIYGTMHTVSTFRLEFCRSNIEQFFCDIPQLWLVSCTDTVVNQWLVFGSVFTVGLFCFLYIVISYGFIFSAVLKMQSSQGRHRVFSTCTPHLTVFSLFFTTFAFSYLRPQALSSPLVKLSAAVLYTVLPPLLNPLIYSLRNREIHKSMSKLKGTVNYFLN</sequence>
<evidence type="ECO:0000256" key="12">
    <source>
        <dbReference type="RuleBase" id="RU000688"/>
    </source>
</evidence>
<keyword evidence="16" id="KW-1185">Reference proteome</keyword>